<dbReference type="InterPro" id="IPR039421">
    <property type="entry name" value="Type_1_exporter"/>
</dbReference>
<evidence type="ECO:0000313" key="12">
    <source>
        <dbReference type="EMBL" id="AHF24963.1"/>
    </source>
</evidence>
<keyword evidence="7 9" id="KW-1133">Transmembrane helix</keyword>
<comment type="subcellular location">
    <subcellularLocation>
        <location evidence="1">Cell membrane</location>
        <topology evidence="1">Multi-pass membrane protein</topology>
    </subcellularLocation>
</comment>
<dbReference type="InterPro" id="IPR003439">
    <property type="entry name" value="ABC_transporter-like_ATP-bd"/>
</dbReference>
<evidence type="ECO:0000256" key="7">
    <source>
        <dbReference type="ARBA" id="ARBA00022989"/>
    </source>
</evidence>
<name>W0FJF7_9BACT</name>
<evidence type="ECO:0000256" key="8">
    <source>
        <dbReference type="ARBA" id="ARBA00023136"/>
    </source>
</evidence>
<feature type="domain" description="ABC transmembrane type-1" evidence="11">
    <location>
        <begin position="22"/>
        <end position="304"/>
    </location>
</feature>
<dbReference type="SUPFAM" id="SSF90123">
    <property type="entry name" value="ABC transporter transmembrane region"/>
    <property type="match status" value="1"/>
</dbReference>
<dbReference type="SMART" id="SM00382">
    <property type="entry name" value="AAA"/>
    <property type="match status" value="1"/>
</dbReference>
<feature type="transmembrane region" description="Helical" evidence="9">
    <location>
        <begin position="58"/>
        <end position="75"/>
    </location>
</feature>
<evidence type="ECO:0000256" key="6">
    <source>
        <dbReference type="ARBA" id="ARBA00022840"/>
    </source>
</evidence>
<dbReference type="GO" id="GO:0005524">
    <property type="term" value="F:ATP binding"/>
    <property type="evidence" value="ECO:0007669"/>
    <property type="project" value="UniProtKB-KW"/>
</dbReference>
<keyword evidence="3" id="KW-1003">Cell membrane</keyword>
<feature type="transmembrane region" description="Helical" evidence="9">
    <location>
        <begin position="140"/>
        <end position="156"/>
    </location>
</feature>
<dbReference type="GO" id="GO:0005886">
    <property type="term" value="C:plasma membrane"/>
    <property type="evidence" value="ECO:0007669"/>
    <property type="project" value="UniProtKB-SubCell"/>
</dbReference>
<feature type="transmembrane region" description="Helical" evidence="9">
    <location>
        <begin position="162"/>
        <end position="180"/>
    </location>
</feature>
<dbReference type="Gene3D" id="3.40.50.300">
    <property type="entry name" value="P-loop containing nucleotide triphosphate hydrolases"/>
    <property type="match status" value="1"/>
</dbReference>
<keyword evidence="2" id="KW-0813">Transport</keyword>
<dbReference type="PROSITE" id="PS00211">
    <property type="entry name" value="ABC_TRANSPORTER_1"/>
    <property type="match status" value="1"/>
</dbReference>
<dbReference type="InterPro" id="IPR027417">
    <property type="entry name" value="P-loop_NTPase"/>
</dbReference>
<dbReference type="Pfam" id="PF00005">
    <property type="entry name" value="ABC_tran"/>
    <property type="match status" value="1"/>
</dbReference>
<dbReference type="PROSITE" id="PS50929">
    <property type="entry name" value="ABC_TM1F"/>
    <property type="match status" value="1"/>
</dbReference>
<evidence type="ECO:0000256" key="2">
    <source>
        <dbReference type="ARBA" id="ARBA00022448"/>
    </source>
</evidence>
<dbReference type="Pfam" id="PF00664">
    <property type="entry name" value="ABC_membrane"/>
    <property type="match status" value="1"/>
</dbReference>
<dbReference type="InterPro" id="IPR003593">
    <property type="entry name" value="AAA+_ATPase"/>
</dbReference>
<proteinExistence type="predicted"/>
<dbReference type="Gene3D" id="1.20.1560.10">
    <property type="entry name" value="ABC transporter type 1, transmembrane domain"/>
    <property type="match status" value="1"/>
</dbReference>
<protein>
    <submittedName>
        <fullName evidence="12">ABC transporter ATP-binding protein</fullName>
    </submittedName>
</protein>
<accession>W0FJF7</accession>
<dbReference type="GO" id="GO:0016887">
    <property type="term" value="F:ATP hydrolysis activity"/>
    <property type="evidence" value="ECO:0007669"/>
    <property type="project" value="InterPro"/>
</dbReference>
<evidence type="ECO:0000256" key="5">
    <source>
        <dbReference type="ARBA" id="ARBA00022741"/>
    </source>
</evidence>
<dbReference type="FunFam" id="3.40.50.300:FF:000221">
    <property type="entry name" value="Multidrug ABC transporter ATP-binding protein"/>
    <property type="match status" value="1"/>
</dbReference>
<dbReference type="InterPro" id="IPR011527">
    <property type="entry name" value="ABC1_TM_dom"/>
</dbReference>
<evidence type="ECO:0000256" key="9">
    <source>
        <dbReference type="SAM" id="Phobius"/>
    </source>
</evidence>
<dbReference type="PROSITE" id="PS50893">
    <property type="entry name" value="ABC_TRANSPORTER_2"/>
    <property type="match status" value="1"/>
</dbReference>
<feature type="transmembrane region" description="Helical" evidence="9">
    <location>
        <begin position="241"/>
        <end position="269"/>
    </location>
</feature>
<feature type="domain" description="ABC transporter" evidence="10">
    <location>
        <begin position="338"/>
        <end position="571"/>
    </location>
</feature>
<evidence type="ECO:0000259" key="10">
    <source>
        <dbReference type="PROSITE" id="PS50893"/>
    </source>
</evidence>
<reference evidence="12" key="1">
    <citation type="journal article" date="2013" name="PLoS ONE">
        <title>Metagenomic insights into the carbohydrate-active enzymes carried by the microorganisms adhering to solid digesta in the rumen of cows.</title>
        <authorList>
            <person name="Wang L."/>
            <person name="Hatem A."/>
            <person name="Catalyurek U.V."/>
            <person name="Morrison M."/>
            <person name="Yu Z."/>
        </authorList>
    </citation>
    <scope>NUCLEOTIDE SEQUENCE</scope>
</reference>
<keyword evidence="6 12" id="KW-0067">ATP-binding</keyword>
<organism evidence="12">
    <name type="scientific">uncultured bacterium Contig1753</name>
    <dbReference type="NCBI Taxonomy" id="1393498"/>
    <lineage>
        <taxon>Bacteria</taxon>
        <taxon>environmental samples</taxon>
    </lineage>
</organism>
<sequence length="599" mass="68003">MLRKQIEWLWQNMDKPYRRRHVIALCVCAFTCLLLLVNPALSRRLIDDVIMAGNPDPLLSILAVMLVVKLGREGLRYMMVIFLEKDSQNVVYNLRRLLFTKMQYNDMRFFDGHRTGDLMTRMSADLDWCRHFLSYIDYRIIDAVCTFAFATVYLTVVNWKLTLLLIVITPVLLLISRFLSRHIRPRFVFMREKLADMNTAAQENIAGNRVVKAFAREEYEKERFEQKNKAFMDSHLRINKLWLTFFPMIELLVNAIQLVTVFVGGLFIIRGELSPGELAIFTGLSWAVSNPMRELGNLINDLQRFSTSAAKVMELYYGAPQIVDAPDAVSHDRVQGGIEFDHVSFGFDAKPVLTDVTFSVRPGQTVAVMGPTGSGKTTLINLLARFYDVTEGEIRVDGCNVKQWKLSQLRSGIGTATQDVFLFSDTVEGNIAFGNQDLTLEEVRDFARRADAAEFAEKLPEGYDTIIGERGVGLSGGQRQRIALARALAVRPGILVMDDTTSAVDSETEQYIQDQLRNLPFSCTKFIIAQRISSMRDADLILVLQDGRITEQGTHRELLEKRGYYWQTWCLQYGFPMQENDARPAFAEGNPAGAGMTEV</sequence>
<dbReference type="EMBL" id="KC246813">
    <property type="protein sequence ID" value="AHF24963.1"/>
    <property type="molecule type" value="Genomic_DNA"/>
</dbReference>
<dbReference type="AlphaFoldDB" id="W0FJF7"/>
<keyword evidence="4 9" id="KW-0812">Transmembrane</keyword>
<dbReference type="InterPro" id="IPR017871">
    <property type="entry name" value="ABC_transporter-like_CS"/>
</dbReference>
<evidence type="ECO:0000259" key="11">
    <source>
        <dbReference type="PROSITE" id="PS50929"/>
    </source>
</evidence>
<dbReference type="PANTHER" id="PTHR43394">
    <property type="entry name" value="ATP-DEPENDENT PERMEASE MDL1, MITOCHONDRIAL"/>
    <property type="match status" value="1"/>
</dbReference>
<keyword evidence="8 9" id="KW-0472">Membrane</keyword>
<keyword evidence="5" id="KW-0547">Nucleotide-binding</keyword>
<evidence type="ECO:0000256" key="4">
    <source>
        <dbReference type="ARBA" id="ARBA00022692"/>
    </source>
</evidence>
<evidence type="ECO:0000256" key="3">
    <source>
        <dbReference type="ARBA" id="ARBA00022475"/>
    </source>
</evidence>
<dbReference type="SUPFAM" id="SSF52540">
    <property type="entry name" value="P-loop containing nucleoside triphosphate hydrolases"/>
    <property type="match status" value="1"/>
</dbReference>
<dbReference type="CDD" id="cd18542">
    <property type="entry name" value="ABC_6TM_YknU_like"/>
    <property type="match status" value="1"/>
</dbReference>
<dbReference type="InterPro" id="IPR036640">
    <property type="entry name" value="ABC1_TM_sf"/>
</dbReference>
<dbReference type="GO" id="GO:0015421">
    <property type="term" value="F:ABC-type oligopeptide transporter activity"/>
    <property type="evidence" value="ECO:0007669"/>
    <property type="project" value="TreeGrafter"/>
</dbReference>
<dbReference type="PANTHER" id="PTHR43394:SF1">
    <property type="entry name" value="ATP-BINDING CASSETTE SUB-FAMILY B MEMBER 10, MITOCHONDRIAL"/>
    <property type="match status" value="1"/>
</dbReference>
<evidence type="ECO:0000256" key="1">
    <source>
        <dbReference type="ARBA" id="ARBA00004651"/>
    </source>
</evidence>